<feature type="region of interest" description="Disordered" evidence="6">
    <location>
        <begin position="317"/>
        <end position="362"/>
    </location>
</feature>
<feature type="domain" description="Aminotransferase class I/classII large" evidence="7">
    <location>
        <begin position="36"/>
        <end position="256"/>
    </location>
</feature>
<dbReference type="PANTHER" id="PTHR43525">
    <property type="entry name" value="PROTEIN MALY"/>
    <property type="match status" value="1"/>
</dbReference>
<evidence type="ECO:0000313" key="9">
    <source>
        <dbReference type="Proteomes" id="UP001153387"/>
    </source>
</evidence>
<evidence type="ECO:0000256" key="2">
    <source>
        <dbReference type="ARBA" id="ARBA00012224"/>
    </source>
</evidence>
<dbReference type="Gene3D" id="3.90.1150.10">
    <property type="entry name" value="Aspartate Aminotransferase, domain 1"/>
    <property type="match status" value="1"/>
</dbReference>
<dbReference type="Proteomes" id="UP001153387">
    <property type="component" value="Unassembled WGS sequence"/>
</dbReference>
<proteinExistence type="inferred from homology"/>
<gene>
    <name evidence="8" type="ORF">OMP38_21045</name>
</gene>
<reference evidence="8 9" key="1">
    <citation type="submission" date="2022-10" db="EMBL/GenBank/DDBJ databases">
        <title>Comparative genomic analysis of Cohnella hashimotonis sp. nov., isolated from the International Space Station.</title>
        <authorList>
            <person name="Simpson A."/>
            <person name="Venkateswaran K."/>
        </authorList>
    </citation>
    <scope>NUCLEOTIDE SEQUENCE [LARGE SCALE GENOMIC DNA]</scope>
    <source>
        <strain evidence="8 9">DSM 18997</strain>
    </source>
</reference>
<dbReference type="InterPro" id="IPR051798">
    <property type="entry name" value="Class-II_PLP-Dep_Aminotrans"/>
</dbReference>
<dbReference type="PANTHER" id="PTHR43525:SF1">
    <property type="entry name" value="PROTEIN MALY"/>
    <property type="match status" value="1"/>
</dbReference>
<evidence type="ECO:0000256" key="5">
    <source>
        <dbReference type="ARBA" id="ARBA00037974"/>
    </source>
</evidence>
<dbReference type="Pfam" id="PF00155">
    <property type="entry name" value="Aminotran_1_2"/>
    <property type="match status" value="1"/>
</dbReference>
<dbReference type="EMBL" id="JAPDHZ010000004">
    <property type="protein sequence ID" value="MDG0793064.1"/>
    <property type="molecule type" value="Genomic_DNA"/>
</dbReference>
<comment type="caution">
    <text evidence="8">The sequence shown here is derived from an EMBL/GenBank/DDBJ whole genome shotgun (WGS) entry which is preliminary data.</text>
</comment>
<organism evidence="8 9">
    <name type="scientific">Cohnella ginsengisoli</name>
    <dbReference type="NCBI Taxonomy" id="425004"/>
    <lineage>
        <taxon>Bacteria</taxon>
        <taxon>Bacillati</taxon>
        <taxon>Bacillota</taxon>
        <taxon>Bacilli</taxon>
        <taxon>Bacillales</taxon>
        <taxon>Paenibacillaceae</taxon>
        <taxon>Cohnella</taxon>
    </lineage>
</organism>
<keyword evidence="8" id="KW-0032">Aminotransferase</keyword>
<comment type="cofactor">
    <cofactor evidence="1">
        <name>pyridoxal 5'-phosphate</name>
        <dbReference type="ChEBI" id="CHEBI:597326"/>
    </cofactor>
</comment>
<comment type="similarity">
    <text evidence="5">Belongs to the class-II pyridoxal-phosphate-dependent aminotransferase family. MalY/PatB cystathionine beta-lyase subfamily.</text>
</comment>
<dbReference type="InterPro" id="IPR004839">
    <property type="entry name" value="Aminotransferase_I/II_large"/>
</dbReference>
<dbReference type="Gene3D" id="3.40.640.10">
    <property type="entry name" value="Type I PLP-dependent aspartate aminotransferase-like (Major domain)"/>
    <property type="match status" value="1"/>
</dbReference>
<dbReference type="EC" id="4.4.1.13" evidence="2"/>
<keyword evidence="3" id="KW-0663">Pyridoxal phosphate</keyword>
<evidence type="ECO:0000256" key="1">
    <source>
        <dbReference type="ARBA" id="ARBA00001933"/>
    </source>
</evidence>
<dbReference type="GO" id="GO:0008483">
    <property type="term" value="F:transaminase activity"/>
    <property type="evidence" value="ECO:0007669"/>
    <property type="project" value="UniProtKB-KW"/>
</dbReference>
<dbReference type="GO" id="GO:0047804">
    <property type="term" value="F:cysteine-S-conjugate beta-lyase activity"/>
    <property type="evidence" value="ECO:0007669"/>
    <property type="project" value="UniProtKB-EC"/>
</dbReference>
<dbReference type="SUPFAM" id="SSF53383">
    <property type="entry name" value="PLP-dependent transferases"/>
    <property type="match status" value="1"/>
</dbReference>
<accession>A0A9X4KIW4</accession>
<keyword evidence="8" id="KW-0808">Transferase</keyword>
<sequence>MNRFDKKVELRLPDSLKWSGVDRLFKGEDLLPLWVADMDFEAPAPVLEAIRRRVDAGLLTYTELPSSLFEAVAGWLDRRFHWKVDTSDLLFAPGVVTLLKAAVRAFTQPGDRVIVQPPVYGPFGEAVTGQGRELALNPLKVEQGKYTMDFEDLEAKLRLTGAKLLLLCSPHNPTGRVWEKAELNRLAALCSAYGVTVASDEIHSDLILTGVHTPIASLPGMAERTVTFIAPSKTFNLAGLHTSFAVATDETLRKGLDQALGHRGAEPVVDRGGGGGLPGRRRMAGGLPDVFARQCVFRGRLFGRAAAGGDRLRARSDLPAVGRPAPVRFKPNRARRPSGQGSARRRERRRRLRERGRRTRPH</sequence>
<name>A0A9X4KIW4_9BACL</name>
<keyword evidence="4" id="KW-0456">Lyase</keyword>
<evidence type="ECO:0000259" key="7">
    <source>
        <dbReference type="Pfam" id="PF00155"/>
    </source>
</evidence>
<protein>
    <recommendedName>
        <fullName evidence="2">cysteine-S-conjugate beta-lyase</fullName>
        <ecNumber evidence="2">4.4.1.13</ecNumber>
    </recommendedName>
</protein>
<evidence type="ECO:0000256" key="6">
    <source>
        <dbReference type="SAM" id="MobiDB-lite"/>
    </source>
</evidence>
<dbReference type="InterPro" id="IPR015424">
    <property type="entry name" value="PyrdxlP-dep_Trfase"/>
</dbReference>
<dbReference type="InterPro" id="IPR015421">
    <property type="entry name" value="PyrdxlP-dep_Trfase_major"/>
</dbReference>
<dbReference type="GO" id="GO:0030170">
    <property type="term" value="F:pyridoxal phosphate binding"/>
    <property type="evidence" value="ECO:0007669"/>
    <property type="project" value="InterPro"/>
</dbReference>
<dbReference type="AlphaFoldDB" id="A0A9X4KIW4"/>
<dbReference type="InterPro" id="IPR015422">
    <property type="entry name" value="PyrdxlP-dep_Trfase_small"/>
</dbReference>
<evidence type="ECO:0000256" key="3">
    <source>
        <dbReference type="ARBA" id="ARBA00022898"/>
    </source>
</evidence>
<dbReference type="CDD" id="cd00609">
    <property type="entry name" value="AAT_like"/>
    <property type="match status" value="1"/>
</dbReference>
<evidence type="ECO:0000313" key="8">
    <source>
        <dbReference type="EMBL" id="MDG0793064.1"/>
    </source>
</evidence>
<feature type="compositionally biased region" description="Basic residues" evidence="6">
    <location>
        <begin position="343"/>
        <end position="362"/>
    </location>
</feature>
<evidence type="ECO:0000256" key="4">
    <source>
        <dbReference type="ARBA" id="ARBA00023239"/>
    </source>
</evidence>
<keyword evidence="9" id="KW-1185">Reference proteome</keyword>